<keyword evidence="6 9" id="KW-1133">Transmembrane helix</keyword>
<proteinExistence type="inferred from homology"/>
<evidence type="ECO:0000259" key="10">
    <source>
        <dbReference type="PROSITE" id="PS51371"/>
    </source>
</evidence>
<feature type="transmembrane region" description="Helical" evidence="9">
    <location>
        <begin position="255"/>
        <end position="276"/>
    </location>
</feature>
<comment type="similarity">
    <text evidence="2">Belongs to the SLC41A transporter family.</text>
</comment>
<feature type="domain" description="CBS" evidence="10">
    <location>
        <begin position="34"/>
        <end position="97"/>
    </location>
</feature>
<evidence type="ECO:0000256" key="2">
    <source>
        <dbReference type="ARBA" id="ARBA00009749"/>
    </source>
</evidence>
<reference evidence="11 13" key="1">
    <citation type="submission" date="2017-09" db="EMBL/GenBank/DDBJ databases">
        <title>FDA dAtabase for Regulatory Grade micrObial Sequences (FDA-ARGOS): Supporting development and validation of Infectious Disease Dx tests.</title>
        <authorList>
            <person name="Minogue T."/>
            <person name="Wolcott M."/>
            <person name="Wasieloski L."/>
            <person name="Aguilar W."/>
            <person name="Moore D."/>
            <person name="Tallon L."/>
            <person name="Sadzewicz L."/>
            <person name="Ott S."/>
            <person name="Zhao X."/>
            <person name="Nagaraj S."/>
            <person name="Vavikolanu K."/>
            <person name="Aluvathingal J."/>
            <person name="Nadendla S."/>
            <person name="Sichtig H."/>
        </authorList>
    </citation>
    <scope>NUCLEOTIDE SEQUENCE [LARGE SCALE GENOMIC DNA]</scope>
    <source>
        <strain evidence="11 13">FDAARGOS_392</strain>
    </source>
</reference>
<dbReference type="SUPFAM" id="SSF54631">
    <property type="entry name" value="CBS-domain pair"/>
    <property type="match status" value="1"/>
</dbReference>
<evidence type="ECO:0000256" key="1">
    <source>
        <dbReference type="ARBA" id="ARBA00004141"/>
    </source>
</evidence>
<evidence type="ECO:0000313" key="13">
    <source>
        <dbReference type="Proteomes" id="UP000217979"/>
    </source>
</evidence>
<reference evidence="12 14" key="2">
    <citation type="submission" date="2018-06" db="EMBL/GenBank/DDBJ databases">
        <authorList>
            <consortium name="Pathogen Informatics"/>
            <person name="Doyle S."/>
        </authorList>
    </citation>
    <scope>NUCLEOTIDE SEQUENCE [LARGE SCALE GENOMIC DNA]</scope>
    <source>
        <strain evidence="12 14">NCTC12120</strain>
    </source>
</reference>
<evidence type="ECO:0000256" key="5">
    <source>
        <dbReference type="ARBA" id="ARBA00022842"/>
    </source>
</evidence>
<dbReference type="Proteomes" id="UP000251197">
    <property type="component" value="Unassembled WGS sequence"/>
</dbReference>
<keyword evidence="8" id="KW-0129">CBS domain</keyword>
<organism evidence="11 13">
    <name type="scientific">Cedecea neteri</name>
    <dbReference type="NCBI Taxonomy" id="158822"/>
    <lineage>
        <taxon>Bacteria</taxon>
        <taxon>Pseudomonadati</taxon>
        <taxon>Pseudomonadota</taxon>
        <taxon>Gammaproteobacteria</taxon>
        <taxon>Enterobacterales</taxon>
        <taxon>Enterobacteriaceae</taxon>
        <taxon>Cedecea</taxon>
    </lineage>
</organism>
<gene>
    <name evidence="11" type="ORF">CO704_07105</name>
    <name evidence="12" type="ORF">NCTC12120_04420</name>
</gene>
<accession>A0A291DW13</accession>
<feature type="transmembrane region" description="Helical" evidence="9">
    <location>
        <begin position="207"/>
        <end position="234"/>
    </location>
</feature>
<evidence type="ECO:0000256" key="3">
    <source>
        <dbReference type="ARBA" id="ARBA00022448"/>
    </source>
</evidence>
<feature type="transmembrane region" description="Helical" evidence="9">
    <location>
        <begin position="182"/>
        <end position="201"/>
    </location>
</feature>
<keyword evidence="4 9" id="KW-0812">Transmembrane</keyword>
<sequence>MTFSTNTSAHSSASLAVSVKLPSSDSQNTVLAYLSQDYIALPPGTSVAEAQALFCSGIKNEQIPSQIFVVDDDGHLFGLVPVKSLLQADKDALLSDLMRSVGFSLTPEKTRHEACVDIKKSASNYIPVLSYGKLKGVLGPQEIAQLLEDENTLDSQLQGASSPLETPYLQSSVFTLWRKRSVWLLLLFVAEAYTSSVIKSFEDQLEAAIALAFFIPLLIGTGGNTGTQITSTLVRAMALGEVGLKDLGAILRKEISASVLIALTIGTAGFIRAWMLGVGMEVMMVVSLTLIAITVWSAIVSSIIPMLLRKVNIDPAVVSAPFITTLIDGTGLLIYFEIAKVMLTDLAV</sequence>
<keyword evidence="7 9" id="KW-0472">Membrane</keyword>
<evidence type="ECO:0000256" key="7">
    <source>
        <dbReference type="ARBA" id="ARBA00023136"/>
    </source>
</evidence>
<evidence type="ECO:0000313" key="14">
    <source>
        <dbReference type="Proteomes" id="UP000251197"/>
    </source>
</evidence>
<dbReference type="EMBL" id="CP023525">
    <property type="protein sequence ID" value="ATF91872.1"/>
    <property type="molecule type" value="Genomic_DNA"/>
</dbReference>
<dbReference type="InterPro" id="IPR046342">
    <property type="entry name" value="CBS_dom_sf"/>
</dbReference>
<keyword evidence="5" id="KW-0460">Magnesium</keyword>
<dbReference type="PANTHER" id="PTHR41394">
    <property type="entry name" value="MAGNESIUM TRANSPORTER MGTE"/>
    <property type="match status" value="1"/>
</dbReference>
<evidence type="ECO:0000313" key="11">
    <source>
        <dbReference type="EMBL" id="ATF91872.1"/>
    </source>
</evidence>
<feature type="transmembrane region" description="Helical" evidence="9">
    <location>
        <begin position="282"/>
        <end position="304"/>
    </location>
</feature>
<dbReference type="Gene3D" id="3.10.580.10">
    <property type="entry name" value="CBS-domain"/>
    <property type="match status" value="1"/>
</dbReference>
<comment type="subcellular location">
    <subcellularLocation>
        <location evidence="1">Membrane</location>
        <topology evidence="1">Multi-pass membrane protein</topology>
    </subcellularLocation>
</comment>
<dbReference type="InterPro" id="IPR006667">
    <property type="entry name" value="SLC41_membr_dom"/>
</dbReference>
<dbReference type="PROSITE" id="PS51371">
    <property type="entry name" value="CBS"/>
    <property type="match status" value="1"/>
</dbReference>
<evidence type="ECO:0000256" key="4">
    <source>
        <dbReference type="ARBA" id="ARBA00022692"/>
    </source>
</evidence>
<dbReference type="Pfam" id="PF00571">
    <property type="entry name" value="CBS"/>
    <property type="match status" value="1"/>
</dbReference>
<evidence type="ECO:0000256" key="6">
    <source>
        <dbReference type="ARBA" id="ARBA00022989"/>
    </source>
</evidence>
<dbReference type="GO" id="GO:0008324">
    <property type="term" value="F:monoatomic cation transmembrane transporter activity"/>
    <property type="evidence" value="ECO:0007669"/>
    <property type="project" value="InterPro"/>
</dbReference>
<dbReference type="GO" id="GO:0016020">
    <property type="term" value="C:membrane"/>
    <property type="evidence" value="ECO:0007669"/>
    <property type="project" value="UniProtKB-SubCell"/>
</dbReference>
<dbReference type="RefSeq" id="WP_061277899.1">
    <property type="nucleotide sequence ID" value="NZ_CP023525.1"/>
</dbReference>
<dbReference type="Proteomes" id="UP000217979">
    <property type="component" value="Chromosome"/>
</dbReference>
<dbReference type="InterPro" id="IPR000644">
    <property type="entry name" value="CBS_dom"/>
</dbReference>
<dbReference type="PANTHER" id="PTHR41394:SF8">
    <property type="entry name" value="MAGNESIUM TRANSPORTER MGTE"/>
    <property type="match status" value="1"/>
</dbReference>
<dbReference type="AlphaFoldDB" id="A0A291DW13"/>
<evidence type="ECO:0000313" key="12">
    <source>
        <dbReference type="EMBL" id="SQC91267.1"/>
    </source>
</evidence>
<feature type="transmembrane region" description="Helical" evidence="9">
    <location>
        <begin position="316"/>
        <end position="336"/>
    </location>
</feature>
<evidence type="ECO:0000256" key="8">
    <source>
        <dbReference type="PROSITE-ProRule" id="PRU00703"/>
    </source>
</evidence>
<dbReference type="EMBL" id="UAVU01000007">
    <property type="protein sequence ID" value="SQC91267.1"/>
    <property type="molecule type" value="Genomic_DNA"/>
</dbReference>
<protein>
    <submittedName>
        <fullName evidence="11 12">Magnesium transporter</fullName>
    </submittedName>
</protein>
<dbReference type="InterPro" id="IPR036739">
    <property type="entry name" value="SLC41_membr_dom_sf"/>
</dbReference>
<name>A0A291DW13_9ENTR</name>
<dbReference type="Pfam" id="PF01769">
    <property type="entry name" value="MgtE"/>
    <property type="match status" value="1"/>
</dbReference>
<dbReference type="STRING" id="158822.LH23_21085"/>
<dbReference type="SUPFAM" id="SSF161093">
    <property type="entry name" value="MgtE membrane domain-like"/>
    <property type="match status" value="1"/>
</dbReference>
<keyword evidence="3" id="KW-0813">Transport</keyword>
<evidence type="ECO:0000256" key="9">
    <source>
        <dbReference type="SAM" id="Phobius"/>
    </source>
</evidence>
<dbReference type="Gene3D" id="1.10.357.20">
    <property type="entry name" value="SLC41 divalent cation transporters, integral membrane domain"/>
    <property type="match status" value="1"/>
</dbReference>